<dbReference type="Pfam" id="PF02082">
    <property type="entry name" value="Rrf2"/>
    <property type="match status" value="1"/>
</dbReference>
<dbReference type="EMBL" id="FVZE01000001">
    <property type="protein sequence ID" value="SLJ86229.1"/>
    <property type="molecule type" value="Genomic_DNA"/>
</dbReference>
<keyword evidence="1" id="KW-0238">DNA-binding</keyword>
<dbReference type="SUPFAM" id="SSF46785">
    <property type="entry name" value="Winged helix' DNA-binding domain"/>
    <property type="match status" value="1"/>
</dbReference>
<dbReference type="GO" id="GO:0005829">
    <property type="term" value="C:cytosol"/>
    <property type="evidence" value="ECO:0007669"/>
    <property type="project" value="TreeGrafter"/>
</dbReference>
<dbReference type="GO" id="GO:0003677">
    <property type="term" value="F:DNA binding"/>
    <property type="evidence" value="ECO:0007669"/>
    <property type="project" value="UniProtKB-KW"/>
</dbReference>
<dbReference type="PROSITE" id="PS51197">
    <property type="entry name" value="HTH_RRF2_2"/>
    <property type="match status" value="1"/>
</dbReference>
<dbReference type="GO" id="GO:0003700">
    <property type="term" value="F:DNA-binding transcription factor activity"/>
    <property type="evidence" value="ECO:0007669"/>
    <property type="project" value="TreeGrafter"/>
</dbReference>
<protein>
    <submittedName>
        <fullName evidence="2">Transcriptional regulator, BadM/Rrf2 family</fullName>
    </submittedName>
</protein>
<dbReference type="PANTHER" id="PTHR33221:SF4">
    <property type="entry name" value="HTH-TYPE TRANSCRIPTIONAL REPRESSOR NSRR"/>
    <property type="match status" value="1"/>
</dbReference>
<dbReference type="InterPro" id="IPR036390">
    <property type="entry name" value="WH_DNA-bd_sf"/>
</dbReference>
<gene>
    <name evidence="2" type="ORF">SAMN06295987_101146</name>
</gene>
<dbReference type="AlphaFoldDB" id="A0A1U6GRS7"/>
<dbReference type="PROSITE" id="PS01332">
    <property type="entry name" value="HTH_RRF2_1"/>
    <property type="match status" value="1"/>
</dbReference>
<name>A0A1U6GRS7_9SPHN</name>
<reference evidence="3" key="1">
    <citation type="submission" date="2017-02" db="EMBL/GenBank/DDBJ databases">
        <authorList>
            <person name="Varghese N."/>
            <person name="Submissions S."/>
        </authorList>
    </citation>
    <scope>NUCLEOTIDE SEQUENCE [LARGE SCALE GENOMIC DNA]</scope>
    <source>
        <strain evidence="3">SM117</strain>
    </source>
</reference>
<evidence type="ECO:0000256" key="1">
    <source>
        <dbReference type="ARBA" id="ARBA00023125"/>
    </source>
</evidence>
<dbReference type="STRING" id="428990.SAMN06295987_101146"/>
<dbReference type="PANTHER" id="PTHR33221">
    <property type="entry name" value="WINGED HELIX-TURN-HELIX TRANSCRIPTIONAL REGULATOR, RRF2 FAMILY"/>
    <property type="match status" value="1"/>
</dbReference>
<accession>A0A1U6GRS7</accession>
<dbReference type="InterPro" id="IPR000944">
    <property type="entry name" value="Tscrpt_reg_Rrf2"/>
</dbReference>
<dbReference type="InterPro" id="IPR036388">
    <property type="entry name" value="WH-like_DNA-bd_sf"/>
</dbReference>
<proteinExistence type="predicted"/>
<dbReference type="InterPro" id="IPR030489">
    <property type="entry name" value="TR_Rrf2-type_CS"/>
</dbReference>
<sequence length="142" mass="15165">MRLTAHTDYALRILLHAALTQAQDPKALLSIADVAYAHAISRNHAMKVVNALGNAGLLETVRGRSGGFRLGKPAEDIRLGDVVRLTEPNLQPADCGSCVMQRHCGLISPLDRAVHAFLAELDKQTLAEAAVESRLPARAAPA</sequence>
<organism evidence="2 3">
    <name type="scientific">Novosphingobium mathurense</name>
    <dbReference type="NCBI Taxonomy" id="428990"/>
    <lineage>
        <taxon>Bacteria</taxon>
        <taxon>Pseudomonadati</taxon>
        <taxon>Pseudomonadota</taxon>
        <taxon>Alphaproteobacteria</taxon>
        <taxon>Sphingomonadales</taxon>
        <taxon>Sphingomonadaceae</taxon>
        <taxon>Novosphingobium</taxon>
    </lineage>
</organism>
<dbReference type="RefSeq" id="WP_079729179.1">
    <property type="nucleotide sequence ID" value="NZ_FVZE01000001.1"/>
</dbReference>
<evidence type="ECO:0000313" key="3">
    <source>
        <dbReference type="Proteomes" id="UP000190989"/>
    </source>
</evidence>
<dbReference type="NCBIfam" id="TIGR00738">
    <property type="entry name" value="rrf2_super"/>
    <property type="match status" value="1"/>
</dbReference>
<keyword evidence="3" id="KW-1185">Reference proteome</keyword>
<dbReference type="Gene3D" id="1.10.10.10">
    <property type="entry name" value="Winged helix-like DNA-binding domain superfamily/Winged helix DNA-binding domain"/>
    <property type="match status" value="1"/>
</dbReference>
<evidence type="ECO:0000313" key="2">
    <source>
        <dbReference type="EMBL" id="SLJ86229.1"/>
    </source>
</evidence>
<dbReference type="Proteomes" id="UP000190989">
    <property type="component" value="Unassembled WGS sequence"/>
</dbReference>